<reference evidence="3 4" key="1">
    <citation type="journal article" date="2019" name="Nat. Microbiol.">
        <title>Mediterranean grassland soil C-N compound turnover is dependent on rainfall and depth, and is mediated by genomically divergent microorganisms.</title>
        <authorList>
            <person name="Diamond S."/>
            <person name="Andeer P.F."/>
            <person name="Li Z."/>
            <person name="Crits-Christoph A."/>
            <person name="Burstein D."/>
            <person name="Anantharaman K."/>
            <person name="Lane K.R."/>
            <person name="Thomas B.C."/>
            <person name="Pan C."/>
            <person name="Northen T.R."/>
            <person name="Banfield J.F."/>
        </authorList>
    </citation>
    <scope>NUCLEOTIDE SEQUENCE [LARGE SCALE GENOMIC DNA]</scope>
    <source>
        <strain evidence="3">WS_1</strain>
    </source>
</reference>
<evidence type="ECO:0000313" key="4">
    <source>
        <dbReference type="Proteomes" id="UP000316292"/>
    </source>
</evidence>
<dbReference type="Pfam" id="PF02272">
    <property type="entry name" value="DHHA1"/>
    <property type="match status" value="1"/>
</dbReference>
<name>A0A538SDJ3_UNCEI</name>
<evidence type="ECO:0000313" key="3">
    <source>
        <dbReference type="EMBL" id="TMQ49439.1"/>
    </source>
</evidence>
<feature type="domain" description="DHHA1" evidence="2">
    <location>
        <begin position="98"/>
        <end position="160"/>
    </location>
</feature>
<gene>
    <name evidence="3" type="ORF">E6K71_04740</name>
</gene>
<feature type="compositionally biased region" description="Basic and acidic residues" evidence="1">
    <location>
        <begin position="1"/>
        <end position="24"/>
    </location>
</feature>
<protein>
    <recommendedName>
        <fullName evidence="2">DHHA1 domain-containing protein</fullName>
    </recommendedName>
</protein>
<organism evidence="3 4">
    <name type="scientific">Eiseniibacteriota bacterium</name>
    <dbReference type="NCBI Taxonomy" id="2212470"/>
    <lineage>
        <taxon>Bacteria</taxon>
        <taxon>Candidatus Eiseniibacteriota</taxon>
    </lineage>
</organism>
<evidence type="ECO:0000259" key="2">
    <source>
        <dbReference type="Pfam" id="PF02272"/>
    </source>
</evidence>
<accession>A0A538SDJ3</accession>
<sequence>MRLVRVRRDPREPERPGGDHHPALDGEVQGRNARGLRLRRPRPPSPARAREAPSRARPGVHRGRSRSAQSRRAPEGGEPAHGPEAQDAPPLISAKGGIALLVAGGDTPKAHFSAPAGTISVGDLLGRLARELGGKGGGRPESAQGAIPPQAIEALVRAAGAVALAGVEEGKTS</sequence>
<dbReference type="Gene3D" id="3.10.310.40">
    <property type="match status" value="1"/>
</dbReference>
<dbReference type="InterPro" id="IPR003156">
    <property type="entry name" value="DHHA1_dom"/>
</dbReference>
<evidence type="ECO:0000256" key="1">
    <source>
        <dbReference type="SAM" id="MobiDB-lite"/>
    </source>
</evidence>
<proteinExistence type="predicted"/>
<dbReference type="Proteomes" id="UP000316292">
    <property type="component" value="Unassembled WGS sequence"/>
</dbReference>
<feature type="region of interest" description="Disordered" evidence="1">
    <location>
        <begin position="1"/>
        <end position="92"/>
    </location>
</feature>
<comment type="caution">
    <text evidence="3">The sequence shown here is derived from an EMBL/GenBank/DDBJ whole genome shotgun (WGS) entry which is preliminary data.</text>
</comment>
<dbReference type="AlphaFoldDB" id="A0A538SDJ3"/>
<dbReference type="EMBL" id="VBOR01000057">
    <property type="protein sequence ID" value="TMQ49439.1"/>
    <property type="molecule type" value="Genomic_DNA"/>
</dbReference>
<dbReference type="GO" id="GO:0003676">
    <property type="term" value="F:nucleic acid binding"/>
    <property type="evidence" value="ECO:0007669"/>
    <property type="project" value="InterPro"/>
</dbReference>